<gene>
    <name evidence="1" type="ORF">AVDCRST_MAG03-699</name>
</gene>
<protein>
    <submittedName>
        <fullName evidence="1">Uncharacterized protein</fullName>
    </submittedName>
</protein>
<sequence length="83" mass="9264">MAYTPPFALRKRTDREVIEAMTHHETHDPRTALYDLLAGAEGCGSAARAARRAQDDELADFLRRAEEEVAGEARRLLAQRAAE</sequence>
<organism evidence="1">
    <name type="scientific">uncultured Rubrobacteraceae bacterium</name>
    <dbReference type="NCBI Taxonomy" id="349277"/>
    <lineage>
        <taxon>Bacteria</taxon>
        <taxon>Bacillati</taxon>
        <taxon>Actinomycetota</taxon>
        <taxon>Rubrobacteria</taxon>
        <taxon>Rubrobacterales</taxon>
        <taxon>Rubrobacteraceae</taxon>
        <taxon>environmental samples</taxon>
    </lineage>
</organism>
<dbReference type="AlphaFoldDB" id="A0A6J4NU11"/>
<proteinExistence type="predicted"/>
<evidence type="ECO:0000313" key="1">
    <source>
        <dbReference type="EMBL" id="CAA9392371.1"/>
    </source>
</evidence>
<name>A0A6J4NU11_9ACTN</name>
<dbReference type="EMBL" id="CADCUT010000044">
    <property type="protein sequence ID" value="CAA9392371.1"/>
    <property type="molecule type" value="Genomic_DNA"/>
</dbReference>
<reference evidence="1" key="1">
    <citation type="submission" date="2020-02" db="EMBL/GenBank/DDBJ databases">
        <authorList>
            <person name="Meier V. D."/>
        </authorList>
    </citation>
    <scope>NUCLEOTIDE SEQUENCE</scope>
    <source>
        <strain evidence="1">AVDCRST_MAG03</strain>
    </source>
</reference>
<accession>A0A6J4NU11</accession>